<keyword evidence="2" id="KW-1185">Reference proteome</keyword>
<reference evidence="1" key="1">
    <citation type="submission" date="2019-08" db="EMBL/GenBank/DDBJ databases">
        <title>The improved chromosome-level genome for the pearl oyster Pinctada fucata martensii using PacBio sequencing and Hi-C.</title>
        <authorList>
            <person name="Zheng Z."/>
        </authorList>
    </citation>
    <scope>NUCLEOTIDE SEQUENCE</scope>
    <source>
        <strain evidence="1">ZZ-2019</strain>
        <tissue evidence="1">Adductor muscle</tissue>
    </source>
</reference>
<protein>
    <submittedName>
        <fullName evidence="1">Uncharacterized protein</fullName>
    </submittedName>
</protein>
<dbReference type="EMBL" id="VSWD01000014">
    <property type="protein sequence ID" value="KAK3082725.1"/>
    <property type="molecule type" value="Genomic_DNA"/>
</dbReference>
<name>A0AA89BKJ6_PINIB</name>
<accession>A0AA89BKJ6</accession>
<dbReference type="AlphaFoldDB" id="A0AA89BKJ6"/>
<evidence type="ECO:0000313" key="1">
    <source>
        <dbReference type="EMBL" id="KAK3082725.1"/>
    </source>
</evidence>
<proteinExistence type="predicted"/>
<dbReference type="Proteomes" id="UP001186944">
    <property type="component" value="Unassembled WGS sequence"/>
</dbReference>
<evidence type="ECO:0000313" key="2">
    <source>
        <dbReference type="Proteomes" id="UP001186944"/>
    </source>
</evidence>
<organism evidence="1 2">
    <name type="scientific">Pinctada imbricata</name>
    <name type="common">Atlantic pearl-oyster</name>
    <name type="synonym">Pinctada martensii</name>
    <dbReference type="NCBI Taxonomy" id="66713"/>
    <lineage>
        <taxon>Eukaryota</taxon>
        <taxon>Metazoa</taxon>
        <taxon>Spiralia</taxon>
        <taxon>Lophotrochozoa</taxon>
        <taxon>Mollusca</taxon>
        <taxon>Bivalvia</taxon>
        <taxon>Autobranchia</taxon>
        <taxon>Pteriomorphia</taxon>
        <taxon>Pterioida</taxon>
        <taxon>Pterioidea</taxon>
        <taxon>Pteriidae</taxon>
        <taxon>Pinctada</taxon>
    </lineage>
</organism>
<comment type="caution">
    <text evidence="1">The sequence shown here is derived from an EMBL/GenBank/DDBJ whole genome shotgun (WGS) entry which is preliminary data.</text>
</comment>
<sequence>MGGDTSTLLSKPQPLIIHRLSCVIQIGVSHHYKGGWVVDRVRARGMGGDTSTLLSKPQPLIIHRLSYVIQIRIHQCTPDNDCKKSVKPECMWDSENDQNDCYKKYGYCSMYKGCGTCAWIRSREFYNCEDGVNVQ</sequence>
<gene>
    <name evidence="1" type="ORF">FSP39_003572</name>
</gene>